<dbReference type="PANTHER" id="PTHR30537:SF72">
    <property type="entry name" value="LYSR FAMILY TRANSCRIPTIONAL REGULATOR"/>
    <property type="match status" value="1"/>
</dbReference>
<dbReference type="Pfam" id="PF03466">
    <property type="entry name" value="LysR_substrate"/>
    <property type="match status" value="1"/>
</dbReference>
<sequence>MKRYSNLDDWRVFRLVAQTGSIQRVADKLGVDASSISRTISTLEKSLHVALVDRHQRPFGLTTEGQVALKHCDKIIQEHDLMLEQLLCAPDSMKGTLRVGVPPAVLDNFLIGPLAQFHEKYPDLFLDVVDWHSSLPVSFVSPNGLMDVVCGYGPDPSSPDIVQIAYGSGWALPCASPIYIKAHGYPNDPDELIKHTGIVFHSPMRKTITTLTKNGETKTLAWDHVIQFYSAQAAKNATLIGSGIHSGIPTLHSYRELIVGGLKPVLPGWCSPPLELYIFVRPESLKLRRVRTFIQWYCETMRRLHSEVDQQLEPVLSKFFAGSDWKPIKHAGNALALLLDKYE</sequence>
<keyword evidence="4" id="KW-0804">Transcription</keyword>
<evidence type="ECO:0000313" key="6">
    <source>
        <dbReference type="EMBL" id="HIU36730.1"/>
    </source>
</evidence>
<dbReference type="GO" id="GO:0043565">
    <property type="term" value="F:sequence-specific DNA binding"/>
    <property type="evidence" value="ECO:0007669"/>
    <property type="project" value="TreeGrafter"/>
</dbReference>
<keyword evidence="2" id="KW-0805">Transcription regulation</keyword>
<gene>
    <name evidence="6" type="ORF">IAC56_00395</name>
</gene>
<dbReference type="SUPFAM" id="SSF46785">
    <property type="entry name" value="Winged helix' DNA-binding domain"/>
    <property type="match status" value="1"/>
</dbReference>
<dbReference type="PANTHER" id="PTHR30537">
    <property type="entry name" value="HTH-TYPE TRANSCRIPTIONAL REGULATOR"/>
    <property type="match status" value="1"/>
</dbReference>
<evidence type="ECO:0000256" key="1">
    <source>
        <dbReference type="ARBA" id="ARBA00009437"/>
    </source>
</evidence>
<accession>A0A9D1LEM2</accession>
<dbReference type="InterPro" id="IPR036390">
    <property type="entry name" value="WH_DNA-bd_sf"/>
</dbReference>
<dbReference type="Pfam" id="PF00126">
    <property type="entry name" value="HTH_1"/>
    <property type="match status" value="1"/>
</dbReference>
<proteinExistence type="inferred from homology"/>
<evidence type="ECO:0000313" key="7">
    <source>
        <dbReference type="Proteomes" id="UP000824083"/>
    </source>
</evidence>
<dbReference type="PROSITE" id="PS50931">
    <property type="entry name" value="HTH_LYSR"/>
    <property type="match status" value="1"/>
</dbReference>
<keyword evidence="3" id="KW-0238">DNA-binding</keyword>
<reference evidence="6" key="2">
    <citation type="journal article" date="2021" name="PeerJ">
        <title>Extensive microbial diversity within the chicken gut microbiome revealed by metagenomics and culture.</title>
        <authorList>
            <person name="Gilroy R."/>
            <person name="Ravi A."/>
            <person name="Getino M."/>
            <person name="Pursley I."/>
            <person name="Horton D.L."/>
            <person name="Alikhan N.F."/>
            <person name="Baker D."/>
            <person name="Gharbi K."/>
            <person name="Hall N."/>
            <person name="Watson M."/>
            <person name="Adriaenssens E.M."/>
            <person name="Foster-Nyarko E."/>
            <person name="Jarju S."/>
            <person name="Secka A."/>
            <person name="Antonio M."/>
            <person name="Oren A."/>
            <person name="Chaudhuri R.R."/>
            <person name="La Ragione R."/>
            <person name="Hildebrand F."/>
            <person name="Pallen M.J."/>
        </authorList>
    </citation>
    <scope>NUCLEOTIDE SEQUENCE</scope>
    <source>
        <strain evidence="6">7463</strain>
    </source>
</reference>
<dbReference type="Proteomes" id="UP000824083">
    <property type="component" value="Unassembled WGS sequence"/>
</dbReference>
<evidence type="ECO:0000256" key="4">
    <source>
        <dbReference type="ARBA" id="ARBA00023163"/>
    </source>
</evidence>
<dbReference type="InterPro" id="IPR000847">
    <property type="entry name" value="LysR_HTH_N"/>
</dbReference>
<dbReference type="Gene3D" id="1.10.10.10">
    <property type="entry name" value="Winged helix-like DNA-binding domain superfamily/Winged helix DNA-binding domain"/>
    <property type="match status" value="1"/>
</dbReference>
<evidence type="ECO:0000256" key="3">
    <source>
        <dbReference type="ARBA" id="ARBA00023125"/>
    </source>
</evidence>
<comment type="caution">
    <text evidence="6">The sequence shown here is derived from an EMBL/GenBank/DDBJ whole genome shotgun (WGS) entry which is preliminary data.</text>
</comment>
<dbReference type="InterPro" id="IPR058163">
    <property type="entry name" value="LysR-type_TF_proteobact-type"/>
</dbReference>
<dbReference type="SUPFAM" id="SSF53850">
    <property type="entry name" value="Periplasmic binding protein-like II"/>
    <property type="match status" value="1"/>
</dbReference>
<name>A0A9D1LEM2_9BURK</name>
<dbReference type="Gene3D" id="3.40.190.290">
    <property type="match status" value="1"/>
</dbReference>
<dbReference type="InterPro" id="IPR036388">
    <property type="entry name" value="WH-like_DNA-bd_sf"/>
</dbReference>
<dbReference type="GO" id="GO:0003700">
    <property type="term" value="F:DNA-binding transcription factor activity"/>
    <property type="evidence" value="ECO:0007669"/>
    <property type="project" value="InterPro"/>
</dbReference>
<evidence type="ECO:0000256" key="2">
    <source>
        <dbReference type="ARBA" id="ARBA00023015"/>
    </source>
</evidence>
<organism evidence="6 7">
    <name type="scientific">Candidatus Aphodousia faecigallinarum</name>
    <dbReference type="NCBI Taxonomy" id="2840677"/>
    <lineage>
        <taxon>Bacteria</taxon>
        <taxon>Pseudomonadati</taxon>
        <taxon>Pseudomonadota</taxon>
        <taxon>Betaproteobacteria</taxon>
        <taxon>Burkholderiales</taxon>
        <taxon>Sutterellaceae</taxon>
        <taxon>Sutterellaceae incertae sedis</taxon>
        <taxon>Candidatus Aphodousia</taxon>
    </lineage>
</organism>
<evidence type="ECO:0000259" key="5">
    <source>
        <dbReference type="PROSITE" id="PS50931"/>
    </source>
</evidence>
<dbReference type="AlphaFoldDB" id="A0A9D1LEM2"/>
<dbReference type="InterPro" id="IPR005119">
    <property type="entry name" value="LysR_subst-bd"/>
</dbReference>
<dbReference type="EMBL" id="DVMY01000012">
    <property type="protein sequence ID" value="HIU36730.1"/>
    <property type="molecule type" value="Genomic_DNA"/>
</dbReference>
<dbReference type="GO" id="GO:0006351">
    <property type="term" value="P:DNA-templated transcription"/>
    <property type="evidence" value="ECO:0007669"/>
    <property type="project" value="TreeGrafter"/>
</dbReference>
<comment type="similarity">
    <text evidence="1">Belongs to the LysR transcriptional regulatory family.</text>
</comment>
<protein>
    <submittedName>
        <fullName evidence="6">LysR family transcriptional regulator</fullName>
    </submittedName>
</protein>
<reference evidence="6" key="1">
    <citation type="submission" date="2020-10" db="EMBL/GenBank/DDBJ databases">
        <authorList>
            <person name="Gilroy R."/>
        </authorList>
    </citation>
    <scope>NUCLEOTIDE SEQUENCE</scope>
    <source>
        <strain evidence="6">7463</strain>
    </source>
</reference>
<feature type="domain" description="HTH lysR-type" evidence="5">
    <location>
        <begin position="1"/>
        <end position="62"/>
    </location>
</feature>